<dbReference type="PANTHER" id="PTHR43096">
    <property type="entry name" value="DNAJ HOMOLOG 1, MITOCHONDRIAL-RELATED"/>
    <property type="match status" value="1"/>
</dbReference>
<dbReference type="InterPro" id="IPR036869">
    <property type="entry name" value="J_dom_sf"/>
</dbReference>
<accession>A0A6J6JRI9</accession>
<keyword evidence="8" id="KW-0143">Chaperone</keyword>
<evidence type="ECO:0000256" key="8">
    <source>
        <dbReference type="ARBA" id="ARBA00023186"/>
    </source>
</evidence>
<dbReference type="InterPro" id="IPR002939">
    <property type="entry name" value="DnaJ_C"/>
</dbReference>
<dbReference type="InterPro" id="IPR012724">
    <property type="entry name" value="DnaJ"/>
</dbReference>
<dbReference type="Gene3D" id="2.60.260.20">
    <property type="entry name" value="Urease metallochaperone UreE, N-terminal domain"/>
    <property type="match status" value="2"/>
</dbReference>
<sequence length="365" mass="38648">MSVDHYQVLGLAKDASAEDIKKAYRKLARQLHPDVNSEEGAEEKFKQVTHAYEVLSDPQQRANYDMGGGQGFGGLGPFGDIFETFFGGSQGSRGPRPRQERGQDALVRVDVDLLDVIFGVTTTLELDTAVLCETCQGSCASPGTSPRTCDICGGSGSLQRTVRSVLGNMVTQSPCGSCRGFGSVIDSPCPTCAGQGRVRAARSLSVDIPGGIETGQRIHLPGQGEVGHGGGQAGDLYLEFTVRGDSLYSRSGDDIIATIELDLTDAVLGAEVTLPALDGDVTVVIKPGVQSGDVITVKGRGVTKLRGNGRGDLRFGVQVLTPTKLGSQETELMKKFKALRKVEAPRLAGAQQGIFQKFRDRLFGG</sequence>
<evidence type="ECO:0000256" key="6">
    <source>
        <dbReference type="ARBA" id="ARBA00022833"/>
    </source>
</evidence>
<dbReference type="CDD" id="cd10719">
    <property type="entry name" value="DnaJ_zf"/>
    <property type="match status" value="1"/>
</dbReference>
<name>A0A6J6JRI9_9ZZZZ</name>
<reference evidence="12" key="1">
    <citation type="submission" date="2020-05" db="EMBL/GenBank/DDBJ databases">
        <authorList>
            <person name="Chiriac C."/>
            <person name="Salcher M."/>
            <person name="Ghai R."/>
            <person name="Kavagutti S V."/>
        </authorList>
    </citation>
    <scope>NUCLEOTIDE SEQUENCE</scope>
</reference>
<dbReference type="CDD" id="cd10747">
    <property type="entry name" value="DnaJ_C"/>
    <property type="match status" value="1"/>
</dbReference>
<keyword evidence="4" id="KW-0677">Repeat</keyword>
<evidence type="ECO:0000256" key="5">
    <source>
        <dbReference type="ARBA" id="ARBA00022771"/>
    </source>
</evidence>
<dbReference type="PANTHER" id="PTHR43096:SF48">
    <property type="entry name" value="CHAPERONE PROTEIN DNAJ"/>
    <property type="match status" value="1"/>
</dbReference>
<dbReference type="InterPro" id="IPR018253">
    <property type="entry name" value="DnaJ_domain_CS"/>
</dbReference>
<keyword evidence="3" id="KW-0479">Metal-binding</keyword>
<dbReference type="SMART" id="SM00271">
    <property type="entry name" value="DnaJ"/>
    <property type="match status" value="1"/>
</dbReference>
<keyword evidence="1" id="KW-0963">Cytoplasm</keyword>
<keyword evidence="7" id="KW-0346">Stress response</keyword>
<evidence type="ECO:0000256" key="1">
    <source>
        <dbReference type="ARBA" id="ARBA00022490"/>
    </source>
</evidence>
<dbReference type="PROSITE" id="PS50076">
    <property type="entry name" value="DNAJ_2"/>
    <property type="match status" value="1"/>
</dbReference>
<dbReference type="GO" id="GO:0005524">
    <property type="term" value="F:ATP binding"/>
    <property type="evidence" value="ECO:0007669"/>
    <property type="project" value="InterPro"/>
</dbReference>
<evidence type="ECO:0000259" key="10">
    <source>
        <dbReference type="PROSITE" id="PS51188"/>
    </source>
</evidence>
<dbReference type="SUPFAM" id="SSF46565">
    <property type="entry name" value="Chaperone J-domain"/>
    <property type="match status" value="1"/>
</dbReference>
<evidence type="ECO:0000259" key="9">
    <source>
        <dbReference type="PROSITE" id="PS50076"/>
    </source>
</evidence>
<feature type="domain" description="J" evidence="9">
    <location>
        <begin position="4"/>
        <end position="68"/>
    </location>
</feature>
<dbReference type="AlphaFoldDB" id="A0A6J6JRI9"/>
<dbReference type="SUPFAM" id="SSF57938">
    <property type="entry name" value="DnaJ/Hsp40 cysteine-rich domain"/>
    <property type="match status" value="1"/>
</dbReference>
<dbReference type="Pfam" id="PF01556">
    <property type="entry name" value="DnaJ_C"/>
    <property type="match status" value="1"/>
</dbReference>
<dbReference type="GO" id="GO:0006260">
    <property type="term" value="P:DNA replication"/>
    <property type="evidence" value="ECO:0007669"/>
    <property type="project" value="UniProtKB-KW"/>
</dbReference>
<evidence type="ECO:0000256" key="2">
    <source>
        <dbReference type="ARBA" id="ARBA00022705"/>
    </source>
</evidence>
<dbReference type="GO" id="GO:0042026">
    <property type="term" value="P:protein refolding"/>
    <property type="evidence" value="ECO:0007669"/>
    <property type="project" value="TreeGrafter"/>
</dbReference>
<dbReference type="EMBL" id="CAEZVY010000040">
    <property type="protein sequence ID" value="CAB4640017.1"/>
    <property type="molecule type" value="Genomic_DNA"/>
</dbReference>
<evidence type="ECO:0000256" key="4">
    <source>
        <dbReference type="ARBA" id="ARBA00022737"/>
    </source>
</evidence>
<dbReference type="GO" id="GO:0051082">
    <property type="term" value="F:unfolded protein binding"/>
    <property type="evidence" value="ECO:0007669"/>
    <property type="project" value="InterPro"/>
</dbReference>
<dbReference type="Pfam" id="PF00684">
    <property type="entry name" value="DnaJ_CXXCXGXG"/>
    <property type="match status" value="1"/>
</dbReference>
<proteinExistence type="inferred from homology"/>
<evidence type="ECO:0000313" key="12">
    <source>
        <dbReference type="EMBL" id="CAB4640017.1"/>
    </source>
</evidence>
<dbReference type="GO" id="GO:0008270">
    <property type="term" value="F:zinc ion binding"/>
    <property type="evidence" value="ECO:0007669"/>
    <property type="project" value="UniProtKB-KW"/>
</dbReference>
<dbReference type="SUPFAM" id="SSF49493">
    <property type="entry name" value="HSP40/DnaJ peptide-binding domain"/>
    <property type="match status" value="2"/>
</dbReference>
<dbReference type="PROSITE" id="PS00636">
    <property type="entry name" value="DNAJ_1"/>
    <property type="match status" value="1"/>
</dbReference>
<dbReference type="InterPro" id="IPR008971">
    <property type="entry name" value="HSP40/DnaJ_pept-bd"/>
</dbReference>
<dbReference type="Pfam" id="PF00226">
    <property type="entry name" value="DnaJ"/>
    <property type="match status" value="1"/>
</dbReference>
<dbReference type="HAMAP" id="MF_01152">
    <property type="entry name" value="DnaJ"/>
    <property type="match status" value="1"/>
</dbReference>
<dbReference type="GO" id="GO:0009408">
    <property type="term" value="P:response to heat"/>
    <property type="evidence" value="ECO:0007669"/>
    <property type="project" value="InterPro"/>
</dbReference>
<evidence type="ECO:0000313" key="11">
    <source>
        <dbReference type="EMBL" id="CAB4578298.1"/>
    </source>
</evidence>
<gene>
    <name evidence="11" type="ORF">UFOPK1684_01197</name>
    <name evidence="12" type="ORF">UFOPK2158_00502</name>
</gene>
<organism evidence="12">
    <name type="scientific">freshwater metagenome</name>
    <dbReference type="NCBI Taxonomy" id="449393"/>
    <lineage>
        <taxon>unclassified sequences</taxon>
        <taxon>metagenomes</taxon>
        <taxon>ecological metagenomes</taxon>
    </lineage>
</organism>
<dbReference type="PRINTS" id="PR00625">
    <property type="entry name" value="JDOMAIN"/>
</dbReference>
<dbReference type="FunFam" id="2.10.230.10:FF:000002">
    <property type="entry name" value="Molecular chaperone DnaJ"/>
    <property type="match status" value="1"/>
</dbReference>
<protein>
    <submittedName>
        <fullName evidence="12">Unannotated protein</fullName>
    </submittedName>
</protein>
<dbReference type="Gene3D" id="2.10.230.10">
    <property type="entry name" value="Heat shock protein DnaJ, cysteine-rich domain"/>
    <property type="match status" value="1"/>
</dbReference>
<dbReference type="GO" id="GO:0031072">
    <property type="term" value="F:heat shock protein binding"/>
    <property type="evidence" value="ECO:0007669"/>
    <property type="project" value="InterPro"/>
</dbReference>
<keyword evidence="6" id="KW-0862">Zinc</keyword>
<feature type="domain" description="CR-type" evidence="10">
    <location>
        <begin position="119"/>
        <end position="201"/>
    </location>
</feature>
<dbReference type="FunFam" id="2.60.260.20:FF:000013">
    <property type="entry name" value="DnaJ subfamily B member 11"/>
    <property type="match status" value="1"/>
</dbReference>
<dbReference type="Gene3D" id="1.10.287.110">
    <property type="entry name" value="DnaJ domain"/>
    <property type="match status" value="1"/>
</dbReference>
<dbReference type="EMBL" id="CAEZTM010000065">
    <property type="protein sequence ID" value="CAB4578298.1"/>
    <property type="molecule type" value="Genomic_DNA"/>
</dbReference>
<dbReference type="InterPro" id="IPR036410">
    <property type="entry name" value="HSP_DnaJ_Cys-rich_dom_sf"/>
</dbReference>
<dbReference type="NCBIfam" id="NF008035">
    <property type="entry name" value="PRK10767.1"/>
    <property type="match status" value="1"/>
</dbReference>
<evidence type="ECO:0000256" key="7">
    <source>
        <dbReference type="ARBA" id="ARBA00023016"/>
    </source>
</evidence>
<dbReference type="InterPro" id="IPR001623">
    <property type="entry name" value="DnaJ_domain"/>
</dbReference>
<evidence type="ECO:0000256" key="3">
    <source>
        <dbReference type="ARBA" id="ARBA00022723"/>
    </source>
</evidence>
<keyword evidence="5" id="KW-0863">Zinc-finger</keyword>
<dbReference type="GO" id="GO:0005737">
    <property type="term" value="C:cytoplasm"/>
    <property type="evidence" value="ECO:0007669"/>
    <property type="project" value="TreeGrafter"/>
</dbReference>
<dbReference type="CDD" id="cd06257">
    <property type="entry name" value="DnaJ"/>
    <property type="match status" value="1"/>
</dbReference>
<dbReference type="InterPro" id="IPR001305">
    <property type="entry name" value="HSP_DnaJ_Cys-rich_dom"/>
</dbReference>
<dbReference type="PROSITE" id="PS51188">
    <property type="entry name" value="ZF_CR"/>
    <property type="match status" value="1"/>
</dbReference>
<keyword evidence="2" id="KW-0235">DNA replication</keyword>